<evidence type="ECO:0000256" key="1">
    <source>
        <dbReference type="ARBA" id="ARBA00004519"/>
    </source>
</evidence>
<dbReference type="EMBL" id="AJYK02000082">
    <property type="protein sequence ID" value="OEF24057.1"/>
    <property type="molecule type" value="Genomic_DNA"/>
</dbReference>
<evidence type="ECO:0000256" key="3">
    <source>
        <dbReference type="SAM" id="SignalP"/>
    </source>
</evidence>
<evidence type="ECO:0000259" key="4">
    <source>
        <dbReference type="Pfam" id="PF25876"/>
    </source>
</evidence>
<feature type="domain" description="Multidrug resistance protein MdtA-like beta-barrel" evidence="6">
    <location>
        <begin position="212"/>
        <end position="294"/>
    </location>
</feature>
<evidence type="ECO:0000259" key="6">
    <source>
        <dbReference type="Pfam" id="PF25944"/>
    </source>
</evidence>
<dbReference type="Gene3D" id="1.10.287.470">
    <property type="entry name" value="Helix hairpin bin"/>
    <property type="match status" value="1"/>
</dbReference>
<dbReference type="GO" id="GO:0005886">
    <property type="term" value="C:plasma membrane"/>
    <property type="evidence" value="ECO:0007669"/>
    <property type="project" value="TreeGrafter"/>
</dbReference>
<accession>A0A1E5E1F5</accession>
<feature type="domain" description="Multidrug resistance protein MdtA-like barrel-sandwich hybrid" evidence="5">
    <location>
        <begin position="65"/>
        <end position="208"/>
    </location>
</feature>
<dbReference type="PANTHER" id="PTHR30158:SF3">
    <property type="entry name" value="MULTIDRUG EFFLUX PUMP SUBUNIT ACRA-RELATED"/>
    <property type="match status" value="1"/>
</dbReference>
<dbReference type="PROSITE" id="PS51257">
    <property type="entry name" value="PROKAR_LIPOPROTEIN"/>
    <property type="match status" value="1"/>
</dbReference>
<evidence type="ECO:0008006" key="10">
    <source>
        <dbReference type="Google" id="ProtNLM"/>
    </source>
</evidence>
<comment type="caution">
    <text evidence="8">The sequence shown here is derived from an EMBL/GenBank/DDBJ whole genome shotgun (WGS) entry which is preliminary data.</text>
</comment>
<evidence type="ECO:0000313" key="8">
    <source>
        <dbReference type="EMBL" id="OEF24057.1"/>
    </source>
</evidence>
<dbReference type="GO" id="GO:0022857">
    <property type="term" value="F:transmembrane transporter activity"/>
    <property type="evidence" value="ECO:0007669"/>
    <property type="project" value="InterPro"/>
</dbReference>
<comment type="subcellular location">
    <subcellularLocation>
        <location evidence="1">Cell inner membrane</location>
        <topology evidence="1">Lipid-anchor</topology>
    </subcellularLocation>
</comment>
<feature type="domain" description="Multidrug resistance protein MdtA-like alpha-helical hairpin" evidence="4">
    <location>
        <begin position="106"/>
        <end position="175"/>
    </location>
</feature>
<proteinExistence type="inferred from homology"/>
<sequence length="387" mass="41330">MLTKRFSTGSLSVLFVLALAGCDTKNDSAKSAPATPQALPVQVINVAQKPTTVFTELPGRIVSQRVAEVRPQVTGIIEKRLFEEGQLVQKGDVLYQIDPAPYQADVNSAKAALLKAQADESVSRKTALRYSDLVKRKLISQEDYDTADGNWRQAKAQSAVAKAALDNATISLSYTQVKAPITGRIDISNVTEGALATTNQETPLTMIQALDPIYVDLTQSSLAMARVKKNLGDNTNPKVSVLLEDGSLYGEDGQLTFSGTRVDSSTGSVTLRAVVPNEKSILLPGMFVRAKITTADNQPMITLPQSLVTFSKDGQASVMLAEDGKVTPHPVTIGATVNTNEWVITSGLKEGDKVISDNLIKLRPGAPVKVMPAESAAKPAVQSEKAK</sequence>
<dbReference type="InterPro" id="IPR058627">
    <property type="entry name" value="MdtA-like_C"/>
</dbReference>
<dbReference type="InterPro" id="IPR058626">
    <property type="entry name" value="MdtA-like_b-barrel"/>
</dbReference>
<dbReference type="Gene3D" id="2.40.420.20">
    <property type="match status" value="1"/>
</dbReference>
<evidence type="ECO:0000259" key="5">
    <source>
        <dbReference type="Pfam" id="PF25917"/>
    </source>
</evidence>
<dbReference type="Pfam" id="PF25944">
    <property type="entry name" value="Beta-barrel_RND"/>
    <property type="match status" value="1"/>
</dbReference>
<name>A0A1E5E1F5_9VIBR</name>
<dbReference type="GO" id="GO:0046677">
    <property type="term" value="P:response to antibiotic"/>
    <property type="evidence" value="ECO:0007669"/>
    <property type="project" value="TreeGrafter"/>
</dbReference>
<keyword evidence="3" id="KW-0732">Signal</keyword>
<dbReference type="Pfam" id="PF25917">
    <property type="entry name" value="BSH_RND"/>
    <property type="match status" value="1"/>
</dbReference>
<evidence type="ECO:0000256" key="2">
    <source>
        <dbReference type="ARBA" id="ARBA00009477"/>
    </source>
</evidence>
<reference evidence="8 9" key="1">
    <citation type="journal article" date="2012" name="Science">
        <title>Ecological populations of bacteria act as socially cohesive units of antibiotic production and resistance.</title>
        <authorList>
            <person name="Cordero O.X."/>
            <person name="Wildschutte H."/>
            <person name="Kirkup B."/>
            <person name="Proehl S."/>
            <person name="Ngo L."/>
            <person name="Hussain F."/>
            <person name="Le Roux F."/>
            <person name="Mincer T."/>
            <person name="Polz M.F."/>
        </authorList>
    </citation>
    <scope>NUCLEOTIDE SEQUENCE [LARGE SCALE GENOMIC DNA]</scope>
    <source>
        <strain evidence="8 9">1S-45</strain>
    </source>
</reference>
<dbReference type="eggNOG" id="COG0845">
    <property type="taxonomic scope" value="Bacteria"/>
</dbReference>
<dbReference type="Pfam" id="PF25876">
    <property type="entry name" value="HH_MFP_RND"/>
    <property type="match status" value="1"/>
</dbReference>
<protein>
    <recommendedName>
        <fullName evidence="10">Efflux transporter periplasmic adaptor subunit</fullName>
    </recommendedName>
</protein>
<dbReference type="Pfam" id="PF25967">
    <property type="entry name" value="RND-MFP_C"/>
    <property type="match status" value="1"/>
</dbReference>
<keyword evidence="9" id="KW-1185">Reference proteome</keyword>
<evidence type="ECO:0000259" key="7">
    <source>
        <dbReference type="Pfam" id="PF25967"/>
    </source>
</evidence>
<feature type="signal peptide" evidence="3">
    <location>
        <begin position="1"/>
        <end position="20"/>
    </location>
</feature>
<dbReference type="InterPro" id="IPR006143">
    <property type="entry name" value="RND_pump_MFP"/>
</dbReference>
<dbReference type="STRING" id="1188252.A1QC_02590"/>
<dbReference type="PANTHER" id="PTHR30158">
    <property type="entry name" value="ACRA/E-RELATED COMPONENT OF DRUG EFFLUX TRANSPORTER"/>
    <property type="match status" value="1"/>
</dbReference>
<gene>
    <name evidence="8" type="ORF">A1QC_02590</name>
</gene>
<comment type="similarity">
    <text evidence="2">Belongs to the membrane fusion protein (MFP) (TC 8.A.1) family.</text>
</comment>
<dbReference type="Gene3D" id="2.40.30.170">
    <property type="match status" value="1"/>
</dbReference>
<dbReference type="NCBIfam" id="TIGR01730">
    <property type="entry name" value="RND_mfp"/>
    <property type="match status" value="1"/>
</dbReference>
<dbReference type="Proteomes" id="UP000094070">
    <property type="component" value="Unassembled WGS sequence"/>
</dbReference>
<dbReference type="RefSeq" id="WP_017026009.1">
    <property type="nucleotide sequence ID" value="NZ_AJYK02000082.1"/>
</dbReference>
<dbReference type="Gene3D" id="2.40.50.100">
    <property type="match status" value="1"/>
</dbReference>
<dbReference type="SUPFAM" id="SSF111369">
    <property type="entry name" value="HlyD-like secretion proteins"/>
    <property type="match status" value="1"/>
</dbReference>
<evidence type="ECO:0000313" key="9">
    <source>
        <dbReference type="Proteomes" id="UP000094070"/>
    </source>
</evidence>
<dbReference type="InterPro" id="IPR058624">
    <property type="entry name" value="MdtA-like_HH"/>
</dbReference>
<dbReference type="AlphaFoldDB" id="A0A1E5E1F5"/>
<feature type="domain" description="Multidrug resistance protein MdtA-like C-terminal permuted SH3" evidence="7">
    <location>
        <begin position="301"/>
        <end position="359"/>
    </location>
</feature>
<dbReference type="OrthoDB" id="9800613at2"/>
<dbReference type="InterPro" id="IPR058625">
    <property type="entry name" value="MdtA-like_BSH"/>
</dbReference>
<dbReference type="GO" id="GO:0030313">
    <property type="term" value="C:cell envelope"/>
    <property type="evidence" value="ECO:0007669"/>
    <property type="project" value="UniProtKB-SubCell"/>
</dbReference>
<organism evidence="8 9">
    <name type="scientific">Vibrio rumoiensis 1S-45</name>
    <dbReference type="NCBI Taxonomy" id="1188252"/>
    <lineage>
        <taxon>Bacteria</taxon>
        <taxon>Pseudomonadati</taxon>
        <taxon>Pseudomonadota</taxon>
        <taxon>Gammaproteobacteria</taxon>
        <taxon>Vibrionales</taxon>
        <taxon>Vibrionaceae</taxon>
        <taxon>Vibrio</taxon>
    </lineage>
</organism>
<feature type="chain" id="PRO_5009174712" description="Efflux transporter periplasmic adaptor subunit" evidence="3">
    <location>
        <begin position="21"/>
        <end position="387"/>
    </location>
</feature>